<comment type="caution">
    <text evidence="1">The sequence shown here is derived from an EMBL/GenBank/DDBJ whole genome shotgun (WGS) entry which is preliminary data.</text>
</comment>
<sequence length="102" mass="11786">MSYADRVLQRKSALLFDQIPLYEKKFAHCPLKPFCNKYTSTDSVQICCSYSQDVVEDNLGVLLGFQKDCHGVLQCSFRKKFLAKLKRFYFFRHSNVSISGST</sequence>
<proteinExistence type="predicted"/>
<reference evidence="1 2" key="1">
    <citation type="submission" date="2021-06" db="EMBL/GenBank/DDBJ databases">
        <authorList>
            <person name="Palmer J.M."/>
        </authorList>
    </citation>
    <scope>NUCLEOTIDE SEQUENCE [LARGE SCALE GENOMIC DNA]</scope>
    <source>
        <strain evidence="1 2">CL_MEX2019</strain>
        <tissue evidence="1">Muscle</tissue>
    </source>
</reference>
<organism evidence="1 2">
    <name type="scientific">Characodon lateralis</name>
    <dbReference type="NCBI Taxonomy" id="208331"/>
    <lineage>
        <taxon>Eukaryota</taxon>
        <taxon>Metazoa</taxon>
        <taxon>Chordata</taxon>
        <taxon>Craniata</taxon>
        <taxon>Vertebrata</taxon>
        <taxon>Euteleostomi</taxon>
        <taxon>Actinopterygii</taxon>
        <taxon>Neopterygii</taxon>
        <taxon>Teleostei</taxon>
        <taxon>Neoteleostei</taxon>
        <taxon>Acanthomorphata</taxon>
        <taxon>Ovalentaria</taxon>
        <taxon>Atherinomorphae</taxon>
        <taxon>Cyprinodontiformes</taxon>
        <taxon>Goodeidae</taxon>
        <taxon>Characodon</taxon>
    </lineage>
</organism>
<name>A0ABU7F6E8_9TELE</name>
<gene>
    <name evidence="1" type="ORF">CHARACLAT_027039</name>
</gene>
<keyword evidence="2" id="KW-1185">Reference proteome</keyword>
<accession>A0ABU7F6E8</accession>
<evidence type="ECO:0000313" key="1">
    <source>
        <dbReference type="EMBL" id="MED6295011.1"/>
    </source>
</evidence>
<protein>
    <submittedName>
        <fullName evidence="1">Uncharacterized protein</fullName>
    </submittedName>
</protein>
<dbReference type="Proteomes" id="UP001352852">
    <property type="component" value="Unassembled WGS sequence"/>
</dbReference>
<evidence type="ECO:0000313" key="2">
    <source>
        <dbReference type="Proteomes" id="UP001352852"/>
    </source>
</evidence>
<dbReference type="EMBL" id="JAHUTJ010077121">
    <property type="protein sequence ID" value="MED6295011.1"/>
    <property type="molecule type" value="Genomic_DNA"/>
</dbReference>